<dbReference type="GO" id="GO:0005737">
    <property type="term" value="C:cytoplasm"/>
    <property type="evidence" value="ECO:0007669"/>
    <property type="project" value="InterPro"/>
</dbReference>
<keyword evidence="3" id="KW-1185">Reference proteome</keyword>
<feature type="transmembrane region" description="Helical" evidence="1">
    <location>
        <begin position="27"/>
        <end position="54"/>
    </location>
</feature>
<proteinExistence type="predicted"/>
<keyword evidence="1" id="KW-0812">Transmembrane</keyword>
<dbReference type="PANTHER" id="PTHR15750">
    <property type="entry name" value="VASOHIBIN-1-LIKE ISOFORM X2"/>
    <property type="match status" value="1"/>
</dbReference>
<keyword evidence="1" id="KW-0472">Membrane</keyword>
<sequence length="128" mass="14571">MDAPPLSMSANALVFFTPTPLTPPPPILWVCFLPEMSIAAMYTVFWALTVAACTDYFHTLRKVKIGWPVSHDPHSMETIDWKATTLKMVKLSRPDVEKSLDKFVREMKTRVCPFNRGENITVTEERAN</sequence>
<dbReference type="OrthoDB" id="9974232at2759"/>
<dbReference type="Proteomes" id="UP000230750">
    <property type="component" value="Unassembled WGS sequence"/>
</dbReference>
<protein>
    <submittedName>
        <fullName evidence="2">Uncharacterized protein</fullName>
    </submittedName>
</protein>
<dbReference type="Pfam" id="PF14822">
    <property type="entry name" value="Vasohibin"/>
    <property type="match status" value="1"/>
</dbReference>
<dbReference type="AlphaFoldDB" id="A0A2G8LIN3"/>
<dbReference type="EMBL" id="MRZV01000065">
    <property type="protein sequence ID" value="PIK60116.1"/>
    <property type="molecule type" value="Genomic_DNA"/>
</dbReference>
<evidence type="ECO:0000313" key="3">
    <source>
        <dbReference type="Proteomes" id="UP000230750"/>
    </source>
</evidence>
<dbReference type="InterPro" id="IPR028131">
    <property type="entry name" value="VASH1"/>
</dbReference>
<dbReference type="PANTHER" id="PTHR15750:SF2">
    <property type="entry name" value="VASOHIBIN"/>
    <property type="match status" value="1"/>
</dbReference>
<comment type="caution">
    <text evidence="2">The sequence shown here is derived from an EMBL/GenBank/DDBJ whole genome shotgun (WGS) entry which is preliminary data.</text>
</comment>
<evidence type="ECO:0000256" key="1">
    <source>
        <dbReference type="SAM" id="Phobius"/>
    </source>
</evidence>
<evidence type="ECO:0000313" key="2">
    <source>
        <dbReference type="EMBL" id="PIK60116.1"/>
    </source>
</evidence>
<keyword evidence="1" id="KW-1133">Transmembrane helix</keyword>
<dbReference type="STRING" id="307972.A0A2G8LIN3"/>
<reference evidence="2 3" key="1">
    <citation type="journal article" date="2017" name="PLoS Biol.">
        <title>The sea cucumber genome provides insights into morphological evolution and visceral regeneration.</title>
        <authorList>
            <person name="Zhang X."/>
            <person name="Sun L."/>
            <person name="Yuan J."/>
            <person name="Sun Y."/>
            <person name="Gao Y."/>
            <person name="Zhang L."/>
            <person name="Li S."/>
            <person name="Dai H."/>
            <person name="Hamel J.F."/>
            <person name="Liu C."/>
            <person name="Yu Y."/>
            <person name="Liu S."/>
            <person name="Lin W."/>
            <person name="Guo K."/>
            <person name="Jin S."/>
            <person name="Xu P."/>
            <person name="Storey K.B."/>
            <person name="Huan P."/>
            <person name="Zhang T."/>
            <person name="Zhou Y."/>
            <person name="Zhang J."/>
            <person name="Lin C."/>
            <person name="Li X."/>
            <person name="Xing L."/>
            <person name="Huo D."/>
            <person name="Sun M."/>
            <person name="Wang L."/>
            <person name="Mercier A."/>
            <person name="Li F."/>
            <person name="Yang H."/>
            <person name="Xiang J."/>
        </authorList>
    </citation>
    <scope>NUCLEOTIDE SEQUENCE [LARGE SCALE GENOMIC DNA]</scope>
    <source>
        <strain evidence="2">Shaxun</strain>
        <tissue evidence="2">Muscle</tissue>
    </source>
</reference>
<name>A0A2G8LIN3_STIJA</name>
<organism evidence="2 3">
    <name type="scientific">Stichopus japonicus</name>
    <name type="common">Sea cucumber</name>
    <dbReference type="NCBI Taxonomy" id="307972"/>
    <lineage>
        <taxon>Eukaryota</taxon>
        <taxon>Metazoa</taxon>
        <taxon>Echinodermata</taxon>
        <taxon>Eleutherozoa</taxon>
        <taxon>Echinozoa</taxon>
        <taxon>Holothuroidea</taxon>
        <taxon>Aspidochirotacea</taxon>
        <taxon>Aspidochirotida</taxon>
        <taxon>Stichopodidae</taxon>
        <taxon>Apostichopus</taxon>
    </lineage>
</organism>
<accession>A0A2G8LIN3</accession>
<gene>
    <name evidence="2" type="ORF">BSL78_02930</name>
</gene>